<dbReference type="EMBL" id="JABDTM020007401">
    <property type="protein sequence ID" value="KAH0821544.1"/>
    <property type="molecule type" value="Genomic_DNA"/>
</dbReference>
<feature type="compositionally biased region" description="Low complexity" evidence="1">
    <location>
        <begin position="31"/>
        <end position="61"/>
    </location>
</feature>
<feature type="region of interest" description="Disordered" evidence="1">
    <location>
        <begin position="1"/>
        <end position="61"/>
    </location>
</feature>
<reference evidence="2" key="2">
    <citation type="submission" date="2021-08" db="EMBL/GenBank/DDBJ databases">
        <authorList>
            <person name="Eriksson T."/>
        </authorList>
    </citation>
    <scope>NUCLEOTIDE SEQUENCE</scope>
    <source>
        <strain evidence="2">Stoneville</strain>
        <tissue evidence="2">Whole head</tissue>
    </source>
</reference>
<name>A0A8J6LG88_TENMO</name>
<evidence type="ECO:0000256" key="1">
    <source>
        <dbReference type="SAM" id="MobiDB-lite"/>
    </source>
</evidence>
<feature type="compositionally biased region" description="Low complexity" evidence="1">
    <location>
        <begin position="1"/>
        <end position="24"/>
    </location>
</feature>
<dbReference type="AlphaFoldDB" id="A0A8J6LG88"/>
<reference evidence="2" key="1">
    <citation type="journal article" date="2020" name="J Insects Food Feed">
        <title>The yellow mealworm (Tenebrio molitor) genome: a resource for the emerging insects as food and feed industry.</title>
        <authorList>
            <person name="Eriksson T."/>
            <person name="Andere A."/>
            <person name="Kelstrup H."/>
            <person name="Emery V."/>
            <person name="Picard C."/>
        </authorList>
    </citation>
    <scope>NUCLEOTIDE SEQUENCE</scope>
    <source>
        <strain evidence="2">Stoneville</strain>
        <tissue evidence="2">Whole head</tissue>
    </source>
</reference>
<evidence type="ECO:0000313" key="3">
    <source>
        <dbReference type="Proteomes" id="UP000719412"/>
    </source>
</evidence>
<organism evidence="2 3">
    <name type="scientific">Tenebrio molitor</name>
    <name type="common">Yellow mealworm beetle</name>
    <dbReference type="NCBI Taxonomy" id="7067"/>
    <lineage>
        <taxon>Eukaryota</taxon>
        <taxon>Metazoa</taxon>
        <taxon>Ecdysozoa</taxon>
        <taxon>Arthropoda</taxon>
        <taxon>Hexapoda</taxon>
        <taxon>Insecta</taxon>
        <taxon>Pterygota</taxon>
        <taxon>Neoptera</taxon>
        <taxon>Endopterygota</taxon>
        <taxon>Coleoptera</taxon>
        <taxon>Polyphaga</taxon>
        <taxon>Cucujiformia</taxon>
        <taxon>Tenebrionidae</taxon>
        <taxon>Tenebrio</taxon>
    </lineage>
</organism>
<protein>
    <submittedName>
        <fullName evidence="2">Uncharacterized protein</fullName>
    </submittedName>
</protein>
<sequence length="396" mass="43388">MIDEAIPQPTAEPTAETITESSSSHSVLVFETSSKSDNEVSSSSSTEISPDSVTTSSPVTQSTTIHFAQNEFRHNRLSDEIFAEPEMTTVFNGQSQAAPIAEEKVTTTEETVSEMSTTNLSNSEVKQESVVTTTLSSAILSEEKVSSIATDKPEITTHTATSDTSINKQNNEENLIPVSVNEQTRLLQVQSTTEPSENNTFPVPIVVNNQPVILQPDNVEINETTEPKIVELTTQPAEMTKIFSELHKVVDEQHEHSTETVIAATTNSTHMNIAVVESTENTSAMDNMSPFLPEIDNDTFVNKLHLGEHIIPQMQNDTHDDEVVEMSPPRLDNDQMNVTNPRDTNLGDPTLAVVPLESHDNEILDKMVATVPPKISEDSNQTEYGVVPVVIQDQPV</sequence>
<keyword evidence="3" id="KW-1185">Reference proteome</keyword>
<accession>A0A8J6LG88</accession>
<gene>
    <name evidence="2" type="ORF">GEV33_001247</name>
</gene>
<evidence type="ECO:0000313" key="2">
    <source>
        <dbReference type="EMBL" id="KAH0821544.1"/>
    </source>
</evidence>
<dbReference type="Proteomes" id="UP000719412">
    <property type="component" value="Unassembled WGS sequence"/>
</dbReference>
<comment type="caution">
    <text evidence="2">The sequence shown here is derived from an EMBL/GenBank/DDBJ whole genome shotgun (WGS) entry which is preliminary data.</text>
</comment>
<proteinExistence type="predicted"/>